<keyword evidence="1" id="KW-1133">Transmembrane helix</keyword>
<feature type="transmembrane region" description="Helical" evidence="1">
    <location>
        <begin position="28"/>
        <end position="48"/>
    </location>
</feature>
<comment type="caution">
    <text evidence="2">The sequence shown here is derived from an EMBL/GenBank/DDBJ whole genome shotgun (WGS) entry which is preliminary data.</text>
</comment>
<name>A0A919X8F3_9BACI</name>
<dbReference type="Proteomes" id="UP000676917">
    <property type="component" value="Unassembled WGS sequence"/>
</dbReference>
<gene>
    <name evidence="2" type="ORF">J43TS3_25280</name>
</gene>
<evidence type="ECO:0000313" key="2">
    <source>
        <dbReference type="EMBL" id="GIO27917.1"/>
    </source>
</evidence>
<feature type="transmembrane region" description="Helical" evidence="1">
    <location>
        <begin position="5"/>
        <end position="22"/>
    </location>
</feature>
<proteinExistence type="predicted"/>
<keyword evidence="3" id="KW-1185">Reference proteome</keyword>
<reference evidence="2" key="1">
    <citation type="submission" date="2021-03" db="EMBL/GenBank/DDBJ databases">
        <title>Antimicrobial resistance genes in bacteria isolated from Japanese honey, and their potential for conferring macrolide and lincosamide resistance in the American foulbrood pathogen Paenibacillus larvae.</title>
        <authorList>
            <person name="Okamoto M."/>
            <person name="Kumagai M."/>
            <person name="Kanamori H."/>
            <person name="Takamatsu D."/>
        </authorList>
    </citation>
    <scope>NUCLEOTIDE SEQUENCE</scope>
    <source>
        <strain evidence="2">J43TS3</strain>
    </source>
</reference>
<dbReference type="EMBL" id="BORP01000005">
    <property type="protein sequence ID" value="GIO27917.1"/>
    <property type="molecule type" value="Genomic_DNA"/>
</dbReference>
<sequence length="59" mass="7082">MKPLLYQFLAMAVLWIGLIFFYDEMNNLSRFIFYLVTSWVLLLLVLLVKQVIRNRKASK</sequence>
<organism evidence="2 3">
    <name type="scientific">Ornithinibacillus bavariensis</name>
    <dbReference type="NCBI Taxonomy" id="545502"/>
    <lineage>
        <taxon>Bacteria</taxon>
        <taxon>Bacillati</taxon>
        <taxon>Bacillota</taxon>
        <taxon>Bacilli</taxon>
        <taxon>Bacillales</taxon>
        <taxon>Bacillaceae</taxon>
        <taxon>Ornithinibacillus</taxon>
    </lineage>
</organism>
<evidence type="ECO:0000256" key="1">
    <source>
        <dbReference type="SAM" id="Phobius"/>
    </source>
</evidence>
<dbReference type="RefSeq" id="WP_212921391.1">
    <property type="nucleotide sequence ID" value="NZ_BORP01000005.1"/>
</dbReference>
<dbReference type="AlphaFoldDB" id="A0A919X8F3"/>
<keyword evidence="1" id="KW-0472">Membrane</keyword>
<protein>
    <submittedName>
        <fullName evidence="2">Uncharacterized protein</fullName>
    </submittedName>
</protein>
<keyword evidence="1" id="KW-0812">Transmembrane</keyword>
<evidence type="ECO:0000313" key="3">
    <source>
        <dbReference type="Proteomes" id="UP000676917"/>
    </source>
</evidence>
<accession>A0A919X8F3</accession>